<evidence type="ECO:0000256" key="5">
    <source>
        <dbReference type="ARBA" id="ARBA00023015"/>
    </source>
</evidence>
<keyword evidence="12" id="KW-1185">Reference proteome</keyword>
<keyword evidence="3" id="KW-0132">Cell division</keyword>
<dbReference type="InterPro" id="IPR015300">
    <property type="entry name" value="DNA-bd_pseudobarrel_sf"/>
</dbReference>
<proteinExistence type="inferred from homology"/>
<dbReference type="Proteomes" id="UP000275267">
    <property type="component" value="Unassembled WGS sequence"/>
</dbReference>
<evidence type="ECO:0000313" key="11">
    <source>
        <dbReference type="EMBL" id="RLN27619.1"/>
    </source>
</evidence>
<sequence length="483" mass="53595">MAGNPGAGGGAKVVVEAAAAAVAQAERRVALGDLTNVVSGGLRLGGVLTEKEVDEATKLKPCSTSAEWLKEKLLEKQGHRERAEMELPKLKKTEAKADIEFGSCKVLLSDKPDVSPYGDVHQKQALTNLNEIDEATLAKDSAESGTGELAAVSKERDKLMKDQAMRTKQETRNADDTSLKDMLSGLNGMDKIFIALERTMDELISRQQDERIFNERLSIERNKVQSLEQEIDQLRSQVALLQSKLDHRDNSASSTKVPCAVDTLSVDSETKTKLNETEDKSWAVEELKGQAGGAEKQPIFIEIRDDEDTCMWCDDDEKPSLITNDSGSGEPGSELWQFTGNDEWFFRGNKLMLSSGMKKHLRELCGYAPPEIPFYVYQMNKSNLKRRGRMRLSAKYISRPLLSCLDKEVGFAHFEVDGQDRGTVRVQLNADGRASLTTGWENVVAAKDIKVGDICAFHFRICDGVLKLSVHVFHAVRHFVCVR</sequence>
<dbReference type="GO" id="GO:0051315">
    <property type="term" value="P:attachment of mitotic spindle microtubules to kinetochore"/>
    <property type="evidence" value="ECO:0007669"/>
    <property type="project" value="TreeGrafter"/>
</dbReference>
<evidence type="ECO:0000256" key="2">
    <source>
        <dbReference type="ARBA" id="ARBA00008029"/>
    </source>
</evidence>
<reference evidence="12" key="1">
    <citation type="journal article" date="2019" name="Nat. Commun.">
        <title>The genome of broomcorn millet.</title>
        <authorList>
            <person name="Zou C."/>
            <person name="Miki D."/>
            <person name="Li D."/>
            <person name="Tang Q."/>
            <person name="Xiao L."/>
            <person name="Rajput S."/>
            <person name="Deng P."/>
            <person name="Jia W."/>
            <person name="Huang R."/>
            <person name="Zhang M."/>
            <person name="Sun Y."/>
            <person name="Hu J."/>
            <person name="Fu X."/>
            <person name="Schnable P.S."/>
            <person name="Li F."/>
            <person name="Zhang H."/>
            <person name="Feng B."/>
            <person name="Zhu X."/>
            <person name="Liu R."/>
            <person name="Schnable J.C."/>
            <person name="Zhu J.-K."/>
            <person name="Zhang H."/>
        </authorList>
    </citation>
    <scope>NUCLEOTIDE SEQUENCE [LARGE SCALE GENOMIC DNA]</scope>
</reference>
<dbReference type="GO" id="GO:0003677">
    <property type="term" value="F:DNA binding"/>
    <property type="evidence" value="ECO:0007669"/>
    <property type="project" value="UniProtKB-KW"/>
</dbReference>
<evidence type="ECO:0000256" key="7">
    <source>
        <dbReference type="ARBA" id="ARBA00023163"/>
    </source>
</evidence>
<keyword evidence="5" id="KW-0805">Transcription regulation</keyword>
<gene>
    <name evidence="11" type="ORF">C2845_PM05G08710</name>
</gene>
<dbReference type="Gene3D" id="2.40.330.10">
    <property type="entry name" value="DNA-binding pseudobarrel domain"/>
    <property type="match status" value="1"/>
</dbReference>
<dbReference type="CDD" id="cd10017">
    <property type="entry name" value="B3_DNA"/>
    <property type="match status" value="1"/>
</dbReference>
<evidence type="ECO:0000256" key="4">
    <source>
        <dbReference type="ARBA" id="ARBA00022776"/>
    </source>
</evidence>
<evidence type="ECO:0000256" key="9">
    <source>
        <dbReference type="ARBA" id="ARBA00023306"/>
    </source>
</evidence>
<dbReference type="GO" id="GO:0051301">
    <property type="term" value="P:cell division"/>
    <property type="evidence" value="ECO:0007669"/>
    <property type="project" value="UniProtKB-KW"/>
</dbReference>
<dbReference type="InterPro" id="IPR003340">
    <property type="entry name" value="B3_DNA-bd"/>
</dbReference>
<keyword evidence="7" id="KW-0804">Transcription</keyword>
<comment type="caution">
    <text evidence="11">The sequence shown here is derived from an EMBL/GenBank/DDBJ whole genome shotgun (WGS) entry which is preliminary data.</text>
</comment>
<dbReference type="GO" id="GO:0005635">
    <property type="term" value="C:nuclear envelope"/>
    <property type="evidence" value="ECO:0007669"/>
    <property type="project" value="TreeGrafter"/>
</dbReference>
<evidence type="ECO:0000256" key="8">
    <source>
        <dbReference type="ARBA" id="ARBA00023242"/>
    </source>
</evidence>
<dbReference type="InterPro" id="IPR008672">
    <property type="entry name" value="Mad1"/>
</dbReference>
<dbReference type="GO" id="GO:0000776">
    <property type="term" value="C:kinetochore"/>
    <property type="evidence" value="ECO:0007669"/>
    <property type="project" value="TreeGrafter"/>
</dbReference>
<dbReference type="GO" id="GO:0072686">
    <property type="term" value="C:mitotic spindle"/>
    <property type="evidence" value="ECO:0007669"/>
    <property type="project" value="TreeGrafter"/>
</dbReference>
<evidence type="ECO:0000256" key="1">
    <source>
        <dbReference type="ARBA" id="ARBA00004123"/>
    </source>
</evidence>
<comment type="similarity">
    <text evidence="2">Belongs to the MAD1 family.</text>
</comment>
<dbReference type="GO" id="GO:0007094">
    <property type="term" value="P:mitotic spindle assembly checkpoint signaling"/>
    <property type="evidence" value="ECO:0007669"/>
    <property type="project" value="InterPro"/>
</dbReference>
<evidence type="ECO:0000256" key="3">
    <source>
        <dbReference type="ARBA" id="ARBA00022618"/>
    </source>
</evidence>
<evidence type="ECO:0000313" key="12">
    <source>
        <dbReference type="Proteomes" id="UP000275267"/>
    </source>
</evidence>
<dbReference type="AlphaFoldDB" id="A0A3L6STD4"/>
<dbReference type="PANTHER" id="PTHR23168:SF0">
    <property type="entry name" value="MITOTIC SPINDLE ASSEMBLY CHECKPOINT PROTEIN MAD1"/>
    <property type="match status" value="1"/>
</dbReference>
<organism evidence="11 12">
    <name type="scientific">Panicum miliaceum</name>
    <name type="common">Proso millet</name>
    <name type="synonym">Broomcorn millet</name>
    <dbReference type="NCBI Taxonomy" id="4540"/>
    <lineage>
        <taxon>Eukaryota</taxon>
        <taxon>Viridiplantae</taxon>
        <taxon>Streptophyta</taxon>
        <taxon>Embryophyta</taxon>
        <taxon>Tracheophyta</taxon>
        <taxon>Spermatophyta</taxon>
        <taxon>Magnoliopsida</taxon>
        <taxon>Liliopsida</taxon>
        <taxon>Poales</taxon>
        <taxon>Poaceae</taxon>
        <taxon>PACMAD clade</taxon>
        <taxon>Panicoideae</taxon>
        <taxon>Panicodae</taxon>
        <taxon>Paniceae</taxon>
        <taxon>Panicinae</taxon>
        <taxon>Panicum</taxon>
        <taxon>Panicum sect. Panicum</taxon>
    </lineage>
</organism>
<dbReference type="STRING" id="4540.A0A3L6STD4"/>
<keyword evidence="6" id="KW-0238">DNA-binding</keyword>
<dbReference type="SUPFAM" id="SSF101936">
    <property type="entry name" value="DNA-binding pseudobarrel domain"/>
    <property type="match status" value="1"/>
</dbReference>
<name>A0A3L6STD4_PANMI</name>
<keyword evidence="10" id="KW-0175">Coiled coil</keyword>
<evidence type="ECO:0000256" key="6">
    <source>
        <dbReference type="ARBA" id="ARBA00023125"/>
    </source>
</evidence>
<accession>A0A3L6STD4</accession>
<keyword evidence="4" id="KW-0498">Mitosis</keyword>
<keyword evidence="8" id="KW-0539">Nucleus</keyword>
<keyword evidence="9" id="KW-0131">Cell cycle</keyword>
<dbReference type="OrthoDB" id="642714at2759"/>
<evidence type="ECO:0000256" key="10">
    <source>
        <dbReference type="SAM" id="Coils"/>
    </source>
</evidence>
<comment type="subcellular location">
    <subcellularLocation>
        <location evidence="1">Nucleus</location>
    </subcellularLocation>
</comment>
<dbReference type="PANTHER" id="PTHR23168">
    <property type="entry name" value="MITOTIC SPINDLE ASSEMBLY CHECKPOINT PROTEIN MAD1 MITOTIC ARREST DEFICIENT-LIKE PROTEIN 1"/>
    <property type="match status" value="1"/>
</dbReference>
<protein>
    <submittedName>
        <fullName evidence="11">Mitotic spindle checkpoint protein MAD1-like</fullName>
    </submittedName>
</protein>
<feature type="coiled-coil region" evidence="10">
    <location>
        <begin position="217"/>
        <end position="244"/>
    </location>
</feature>
<dbReference type="EMBL" id="PQIB02000003">
    <property type="protein sequence ID" value="RLN27619.1"/>
    <property type="molecule type" value="Genomic_DNA"/>
</dbReference>